<feature type="transmembrane region" description="Helical" evidence="6">
    <location>
        <begin position="211"/>
        <end position="233"/>
    </location>
</feature>
<feature type="transmembrane region" description="Helical" evidence="6">
    <location>
        <begin position="568"/>
        <end position="589"/>
    </location>
</feature>
<dbReference type="AlphaFoldDB" id="A0A835ZA89"/>
<evidence type="ECO:0000256" key="5">
    <source>
        <dbReference type="SAM" id="MobiDB-lite"/>
    </source>
</evidence>
<dbReference type="Pfam" id="PF13520">
    <property type="entry name" value="AA_permease_2"/>
    <property type="match status" value="2"/>
</dbReference>
<evidence type="ECO:0000256" key="1">
    <source>
        <dbReference type="ARBA" id="ARBA00004141"/>
    </source>
</evidence>
<accession>A0A835ZA89</accession>
<evidence type="ECO:0000313" key="8">
    <source>
        <dbReference type="Proteomes" id="UP000664859"/>
    </source>
</evidence>
<feature type="transmembrane region" description="Helical" evidence="6">
    <location>
        <begin position="282"/>
        <end position="305"/>
    </location>
</feature>
<evidence type="ECO:0000256" key="2">
    <source>
        <dbReference type="ARBA" id="ARBA00022692"/>
    </source>
</evidence>
<feature type="transmembrane region" description="Helical" evidence="6">
    <location>
        <begin position="240"/>
        <end position="262"/>
    </location>
</feature>
<dbReference type="Proteomes" id="UP000664859">
    <property type="component" value="Unassembled WGS sequence"/>
</dbReference>
<comment type="subcellular location">
    <subcellularLocation>
        <location evidence="1">Membrane</location>
        <topology evidence="1">Multi-pass membrane protein</topology>
    </subcellularLocation>
</comment>
<evidence type="ECO:0000256" key="6">
    <source>
        <dbReference type="SAM" id="Phobius"/>
    </source>
</evidence>
<feature type="transmembrane region" description="Helical" evidence="6">
    <location>
        <begin position="380"/>
        <end position="399"/>
    </location>
</feature>
<dbReference type="InterPro" id="IPR002293">
    <property type="entry name" value="AA/rel_permease1"/>
</dbReference>
<feature type="transmembrane region" description="Helical" evidence="6">
    <location>
        <begin position="171"/>
        <end position="191"/>
    </location>
</feature>
<dbReference type="Gene3D" id="1.20.1740.10">
    <property type="entry name" value="Amino acid/polyamine transporter I"/>
    <property type="match status" value="1"/>
</dbReference>
<dbReference type="PANTHER" id="PTHR43243:SF82">
    <property type="entry name" value="CATIONIC AMINO ACID TRANSPORTER C-TERMINAL DOMAIN-CONTAINING PROTEIN"/>
    <property type="match status" value="1"/>
</dbReference>
<feature type="compositionally biased region" description="Acidic residues" evidence="5">
    <location>
        <begin position="485"/>
        <end position="498"/>
    </location>
</feature>
<feature type="transmembrane region" description="Helical" evidence="6">
    <location>
        <begin position="64"/>
        <end position="85"/>
    </location>
</feature>
<evidence type="ECO:0000256" key="3">
    <source>
        <dbReference type="ARBA" id="ARBA00022989"/>
    </source>
</evidence>
<comment type="caution">
    <text evidence="7">The sequence shown here is derived from an EMBL/GenBank/DDBJ whole genome shotgun (WGS) entry which is preliminary data.</text>
</comment>
<dbReference type="GO" id="GO:0016020">
    <property type="term" value="C:membrane"/>
    <property type="evidence" value="ECO:0007669"/>
    <property type="project" value="UniProtKB-SubCell"/>
</dbReference>
<keyword evidence="2 6" id="KW-0812">Transmembrane</keyword>
<dbReference type="PANTHER" id="PTHR43243">
    <property type="entry name" value="INNER MEMBRANE TRANSPORTER YGJI-RELATED"/>
    <property type="match status" value="1"/>
</dbReference>
<dbReference type="EMBL" id="JAFCMP010000031">
    <property type="protein sequence ID" value="KAG5190622.1"/>
    <property type="molecule type" value="Genomic_DNA"/>
</dbReference>
<keyword evidence="4 6" id="KW-0472">Membrane</keyword>
<evidence type="ECO:0000256" key="4">
    <source>
        <dbReference type="ARBA" id="ARBA00023136"/>
    </source>
</evidence>
<evidence type="ECO:0000313" key="7">
    <source>
        <dbReference type="EMBL" id="KAG5190622.1"/>
    </source>
</evidence>
<proteinExistence type="predicted"/>
<dbReference type="OrthoDB" id="5982228at2759"/>
<feature type="transmembrane region" description="Helical" evidence="6">
    <location>
        <begin position="420"/>
        <end position="442"/>
    </location>
</feature>
<reference evidence="7" key="1">
    <citation type="submission" date="2021-02" db="EMBL/GenBank/DDBJ databases">
        <title>First Annotated Genome of the Yellow-green Alga Tribonema minus.</title>
        <authorList>
            <person name="Mahan K.M."/>
        </authorList>
    </citation>
    <scope>NUCLEOTIDE SEQUENCE</scope>
    <source>
        <strain evidence="7">UTEX B ZZ1240</strain>
    </source>
</reference>
<keyword evidence="8" id="KW-1185">Reference proteome</keyword>
<protein>
    <submittedName>
        <fullName evidence="7">Amino acid permease-domain-containing protein</fullName>
    </submittedName>
</protein>
<feature type="transmembrane region" description="Helical" evidence="6">
    <location>
        <begin position="124"/>
        <end position="150"/>
    </location>
</feature>
<feature type="compositionally biased region" description="Gly residues" evidence="5">
    <location>
        <begin position="500"/>
        <end position="520"/>
    </location>
</feature>
<feature type="transmembrane region" description="Helical" evidence="6">
    <location>
        <begin position="628"/>
        <end position="648"/>
    </location>
</feature>
<dbReference type="GO" id="GO:0015171">
    <property type="term" value="F:amino acid transmembrane transporter activity"/>
    <property type="evidence" value="ECO:0007669"/>
    <property type="project" value="TreeGrafter"/>
</dbReference>
<organism evidence="7 8">
    <name type="scientific">Tribonema minus</name>
    <dbReference type="NCBI Taxonomy" id="303371"/>
    <lineage>
        <taxon>Eukaryota</taxon>
        <taxon>Sar</taxon>
        <taxon>Stramenopiles</taxon>
        <taxon>Ochrophyta</taxon>
        <taxon>PX clade</taxon>
        <taxon>Xanthophyceae</taxon>
        <taxon>Tribonematales</taxon>
        <taxon>Tribonemataceae</taxon>
        <taxon>Tribonema</taxon>
    </lineage>
</organism>
<feature type="region of interest" description="Disordered" evidence="5">
    <location>
        <begin position="473"/>
        <end position="533"/>
    </location>
</feature>
<feature type="transmembrane region" description="Helical" evidence="6">
    <location>
        <begin position="541"/>
        <end position="561"/>
    </location>
</feature>
<feature type="transmembrane region" description="Helical" evidence="6">
    <location>
        <begin position="92"/>
        <end position="112"/>
    </location>
</feature>
<gene>
    <name evidence="7" type="ORF">JKP88DRAFT_298260</name>
</gene>
<sequence>MTKGSAPSIGVLEQEGSPLLRMTSQQPGHVKRVFRDMFTLKPLRVIHAEESCQELERTLGLWDLVAIGIGGTIGSGVFVMCGLIGGEVAGPAGVFSWLVAGLGCLLSGVAFAEMSSLVPSAGSAYAYAYVALGELPAVVIAWCLSLEYGISSAAIARNWGDKLRRRRRPRPRAASTAQVSIFRAALCPAAANVSNFLSAWGFSDADGDEPFTFGGINLFSAALQLACVGVVLCGANASKIVVNFFCVLKLFLIAFMICTAVSLRNGDNLMPFAPFGLPNVLIGSPFGLPGVLKGSISAFFGFLGFDEVCLLSAETRDPHRNVPLSLFISIAVVTGVYAFAAIALSGVVPSDQLDPDSGFTVAFKQRGLTWAYEVTAVGEIVTLPLVVLVSFIAQPRLLYAMAEDGLLPKMFAEVDRNGTLFKAGLVSGLACVAVAACVPFNLVDDMISAGVLLCFNATNSSLLVMRHTGARGGAAASDGRVWSPLDDDDTPPDEDDNEYTGGGGGASVNGSESGYGGGGARPRRHASGTDWGGAHRSGMSGVAGTVAMLNVVGLASAAACANADHLGLFSGTATIAVTLGFIAITAALARTTGPGSATAGAGVAAYRVPGVPDIAQLVNWFLVAQLNWIGGVSLLVYLAAGTAHYLLWGVRHSVGSTTGWLQLLQRDEAARRGGGGSADQQQEMRTALLHSGNGASPPPPQSAAAAALADAAGGGGDVVRRTHAGSVGSGSFAAAAVRARAQPLHTDVSPAVLRALHCAHGRATI</sequence>
<name>A0A835ZA89_9STRA</name>
<feature type="transmembrane region" description="Helical" evidence="6">
    <location>
        <begin position="326"/>
        <end position="348"/>
    </location>
</feature>
<keyword evidence="3 6" id="KW-1133">Transmembrane helix</keyword>